<evidence type="ECO:0000259" key="2">
    <source>
        <dbReference type="Pfam" id="PF01926"/>
    </source>
</evidence>
<feature type="transmembrane region" description="Helical" evidence="1">
    <location>
        <begin position="12"/>
        <end position="31"/>
    </location>
</feature>
<keyword evidence="1" id="KW-0812">Transmembrane</keyword>
<dbReference type="EMBL" id="CAXLJM020000166">
    <property type="protein sequence ID" value="CAL8147691.1"/>
    <property type="molecule type" value="Genomic_DNA"/>
</dbReference>
<dbReference type="SUPFAM" id="SSF52540">
    <property type="entry name" value="P-loop containing nucleoside triphosphate hydrolases"/>
    <property type="match status" value="1"/>
</dbReference>
<protein>
    <recommendedName>
        <fullName evidence="2">G domain-containing protein</fullName>
    </recommendedName>
</protein>
<gene>
    <name evidence="3" type="ORF">ODALV1_LOCUS31207</name>
</gene>
<organism evidence="3 4">
    <name type="scientific">Orchesella dallaii</name>
    <dbReference type="NCBI Taxonomy" id="48710"/>
    <lineage>
        <taxon>Eukaryota</taxon>
        <taxon>Metazoa</taxon>
        <taxon>Ecdysozoa</taxon>
        <taxon>Arthropoda</taxon>
        <taxon>Hexapoda</taxon>
        <taxon>Collembola</taxon>
        <taxon>Entomobryomorpha</taxon>
        <taxon>Entomobryoidea</taxon>
        <taxon>Orchesellidae</taxon>
        <taxon>Orchesellinae</taxon>
        <taxon>Orchesella</taxon>
    </lineage>
</organism>
<evidence type="ECO:0000313" key="3">
    <source>
        <dbReference type="EMBL" id="CAL8147691.1"/>
    </source>
</evidence>
<dbReference type="PANTHER" id="PTHR32046:SF11">
    <property type="entry name" value="IMMUNE-ASSOCIATED NUCLEOTIDE-BINDING PROTEIN 10-LIKE"/>
    <property type="match status" value="1"/>
</dbReference>
<name>A0ABP1S8W5_9HEXA</name>
<keyword evidence="1" id="KW-1133">Transmembrane helix</keyword>
<keyword evidence="4" id="KW-1185">Reference proteome</keyword>
<dbReference type="InterPro" id="IPR027417">
    <property type="entry name" value="P-loop_NTPase"/>
</dbReference>
<dbReference type="PANTHER" id="PTHR32046">
    <property type="entry name" value="G DOMAIN-CONTAINING PROTEIN"/>
    <property type="match status" value="1"/>
</dbReference>
<proteinExistence type="predicted"/>
<dbReference type="Gene3D" id="3.40.50.300">
    <property type="entry name" value="P-loop containing nucleotide triphosphate hydrolases"/>
    <property type="match status" value="1"/>
</dbReference>
<feature type="domain" description="G" evidence="2">
    <location>
        <begin position="200"/>
        <end position="264"/>
    </location>
</feature>
<evidence type="ECO:0000313" key="4">
    <source>
        <dbReference type="Proteomes" id="UP001642540"/>
    </source>
</evidence>
<dbReference type="InterPro" id="IPR006073">
    <property type="entry name" value="GTP-bd"/>
</dbReference>
<evidence type="ECO:0000256" key="1">
    <source>
        <dbReference type="SAM" id="Phobius"/>
    </source>
</evidence>
<comment type="caution">
    <text evidence="3">The sequence shown here is derived from an EMBL/GenBank/DDBJ whole genome shotgun (WGS) entry which is preliminary data.</text>
</comment>
<reference evidence="3 4" key="1">
    <citation type="submission" date="2024-08" db="EMBL/GenBank/DDBJ databases">
        <authorList>
            <person name="Cucini C."/>
            <person name="Frati F."/>
        </authorList>
    </citation>
    <scope>NUCLEOTIDE SEQUENCE [LARGE SCALE GENOMIC DNA]</scope>
</reference>
<sequence length="610" mass="69255">MWSFRPQNDNFKLSILSVTTITFLIILNLTGNEGCDCFDDFDWDRNICALVSLQQDGCRACDNNAPVFGLVATNPRFKRPLGRFGENIGSVVARPGCTIEIYEKEGFRNYLGTVKEDPQFRFWDNTDEYEPYKCLCNDTFNVNDRVEELLEQEKSTVQLKVPDSLDEIVSQFRQHNYAHPGLLAAFSSLTHGRSSKNAYILLVGSAGAGKSSTINILLNNQNVTLAGEEISTTSEILEFHVPIPVPELGVTNSELRIIDTPGLGDTRGLQHDAMFLATLDNYLSEHPELKTKIPNLVLVFHHFTDNRYNGEGAKFVNMIRGLDTFRTRITDENYSNVLFVFTHFCSETSKTLLQNPSIKLMRFKEVIEKYTLFPKPIFTSVIENKGKENELLMVHDNYVLPNNEYFPSNLIKKFDTITMNGSDAMGRAIISTAFENRREHLNVSKSSFDLVSPNHPKVAKYLSQLSSATVRVGSTEISRLLVNAYDRMPLPLKIQFPNSLNNLQKYLNMRNIRTKADLPHTTVKILELLEKMEKNDAVLYLLKKGLNLNSPNFPRPIEISYGYSSIKDSVLTKSPYKLDVLKISEMGYKLPDAIISEKDFYTHPQPTHNI</sequence>
<dbReference type="Pfam" id="PF01926">
    <property type="entry name" value="MMR_HSR1"/>
    <property type="match status" value="1"/>
</dbReference>
<dbReference type="Proteomes" id="UP001642540">
    <property type="component" value="Unassembled WGS sequence"/>
</dbReference>
<accession>A0ABP1S8W5</accession>
<keyword evidence="1" id="KW-0472">Membrane</keyword>